<evidence type="ECO:0000256" key="3">
    <source>
        <dbReference type="ARBA" id="ARBA00022763"/>
    </source>
</evidence>
<comment type="function">
    <text evidence="11">Plays a role in repairing double-strand DNA breaks, probably involving stabilizing or processing branched DNA or blocked replication forks.</text>
</comment>
<keyword evidence="6 13" id="KW-0862">Zinc</keyword>
<keyword evidence="9 11" id="KW-0238">DNA-binding</keyword>
<comment type="similarity">
    <text evidence="11 13">Belongs to the RecA family. RadA subfamily.</text>
</comment>
<dbReference type="NCBIfam" id="TIGR00416">
    <property type="entry name" value="sms"/>
    <property type="match status" value="1"/>
</dbReference>
<evidence type="ECO:0000313" key="15">
    <source>
        <dbReference type="EMBL" id="OGD09555.1"/>
    </source>
</evidence>
<dbReference type="Pfam" id="PF13481">
    <property type="entry name" value="AAA_25"/>
    <property type="match status" value="1"/>
</dbReference>
<evidence type="ECO:0000256" key="1">
    <source>
        <dbReference type="ARBA" id="ARBA00022723"/>
    </source>
</evidence>
<evidence type="ECO:0000256" key="12">
    <source>
        <dbReference type="NCBIfam" id="TIGR00416"/>
    </source>
</evidence>
<keyword evidence="1 11" id="KW-0479">Metal-binding</keyword>
<dbReference type="SMART" id="SM00382">
    <property type="entry name" value="AAA"/>
    <property type="match status" value="1"/>
</dbReference>
<evidence type="ECO:0000256" key="11">
    <source>
        <dbReference type="HAMAP-Rule" id="MF_01498"/>
    </source>
</evidence>
<keyword evidence="8 11" id="KW-0346">Stress response</keyword>
<dbReference type="GO" id="GO:0008270">
    <property type="term" value="F:zinc ion binding"/>
    <property type="evidence" value="ECO:0007669"/>
    <property type="project" value="UniProtKB-KW"/>
</dbReference>
<keyword evidence="7 11" id="KW-0067">ATP-binding</keyword>
<evidence type="ECO:0000256" key="5">
    <source>
        <dbReference type="ARBA" id="ARBA00022801"/>
    </source>
</evidence>
<evidence type="ECO:0000256" key="7">
    <source>
        <dbReference type="ARBA" id="ARBA00022840"/>
    </source>
</evidence>
<dbReference type="InterPro" id="IPR020568">
    <property type="entry name" value="Ribosomal_Su5_D2-typ_SF"/>
</dbReference>
<dbReference type="GO" id="GO:0000725">
    <property type="term" value="P:recombinational repair"/>
    <property type="evidence" value="ECO:0007669"/>
    <property type="project" value="UniProtKB-UniRule"/>
</dbReference>
<evidence type="ECO:0000259" key="14">
    <source>
        <dbReference type="PROSITE" id="PS50162"/>
    </source>
</evidence>
<dbReference type="GO" id="GO:0005829">
    <property type="term" value="C:cytosol"/>
    <property type="evidence" value="ECO:0007669"/>
    <property type="project" value="TreeGrafter"/>
</dbReference>
<evidence type="ECO:0000256" key="8">
    <source>
        <dbReference type="ARBA" id="ARBA00023016"/>
    </source>
</evidence>
<dbReference type="InterPro" id="IPR027417">
    <property type="entry name" value="P-loop_NTPase"/>
</dbReference>
<dbReference type="InterPro" id="IPR020588">
    <property type="entry name" value="RecA_ATP-bd"/>
</dbReference>
<dbReference type="GO" id="GO:0140664">
    <property type="term" value="F:ATP-dependent DNA damage sensor activity"/>
    <property type="evidence" value="ECO:0007669"/>
    <property type="project" value="InterPro"/>
</dbReference>
<protein>
    <recommendedName>
        <fullName evidence="11 12">DNA repair protein RadA</fullName>
    </recommendedName>
</protein>
<dbReference type="AlphaFoldDB" id="A0A1F4ZT40"/>
<dbReference type="STRING" id="1797263.A2397_04005"/>
<dbReference type="SUPFAM" id="SSF52540">
    <property type="entry name" value="P-loop containing nucleoside triphosphate hydrolases"/>
    <property type="match status" value="1"/>
</dbReference>
<keyword evidence="10 11" id="KW-0234">DNA repair</keyword>
<evidence type="ECO:0000256" key="9">
    <source>
        <dbReference type="ARBA" id="ARBA00023125"/>
    </source>
</evidence>
<dbReference type="Pfam" id="PF13541">
    <property type="entry name" value="ChlI"/>
    <property type="match status" value="1"/>
</dbReference>
<name>A0A1F4ZT40_9BACT</name>
<keyword evidence="3 11" id="KW-0227">DNA damage</keyword>
<dbReference type="GO" id="GO:0003684">
    <property type="term" value="F:damaged DNA binding"/>
    <property type="evidence" value="ECO:0007669"/>
    <property type="project" value="InterPro"/>
</dbReference>
<dbReference type="SUPFAM" id="SSF54211">
    <property type="entry name" value="Ribosomal protein S5 domain 2-like"/>
    <property type="match status" value="1"/>
</dbReference>
<dbReference type="PANTHER" id="PTHR32472">
    <property type="entry name" value="DNA REPAIR PROTEIN RADA"/>
    <property type="match status" value="1"/>
</dbReference>
<dbReference type="PROSITE" id="PS50162">
    <property type="entry name" value="RECA_2"/>
    <property type="match status" value="1"/>
</dbReference>
<evidence type="ECO:0000256" key="10">
    <source>
        <dbReference type="ARBA" id="ARBA00023204"/>
    </source>
</evidence>
<evidence type="ECO:0000313" key="16">
    <source>
        <dbReference type="Proteomes" id="UP000176424"/>
    </source>
</evidence>
<evidence type="ECO:0000256" key="2">
    <source>
        <dbReference type="ARBA" id="ARBA00022741"/>
    </source>
</evidence>
<reference evidence="15 16" key="1">
    <citation type="journal article" date="2016" name="Nat. Commun.">
        <title>Thousands of microbial genomes shed light on interconnected biogeochemical processes in an aquifer system.</title>
        <authorList>
            <person name="Anantharaman K."/>
            <person name="Brown C.T."/>
            <person name="Hug L.A."/>
            <person name="Sharon I."/>
            <person name="Castelle C.J."/>
            <person name="Probst A.J."/>
            <person name="Thomas B.C."/>
            <person name="Singh A."/>
            <person name="Wilkins M.J."/>
            <person name="Karaoz U."/>
            <person name="Brodie E.L."/>
            <person name="Williams K.H."/>
            <person name="Hubbard S.S."/>
            <person name="Banfield J.F."/>
        </authorList>
    </citation>
    <scope>NUCLEOTIDE SEQUENCE [LARGE SCALE GENOMIC DNA]</scope>
</reference>
<gene>
    <name evidence="11" type="primary">radA</name>
    <name evidence="15" type="ORF">A2397_04005</name>
</gene>
<dbReference type="PRINTS" id="PR01874">
    <property type="entry name" value="DNAREPAIRADA"/>
</dbReference>
<dbReference type="EMBL" id="MEXR01000031">
    <property type="protein sequence ID" value="OGD09555.1"/>
    <property type="molecule type" value="Genomic_DNA"/>
</dbReference>
<dbReference type="GO" id="GO:0005524">
    <property type="term" value="F:ATP binding"/>
    <property type="evidence" value="ECO:0007669"/>
    <property type="project" value="UniProtKB-UniRule"/>
</dbReference>
<keyword evidence="2 11" id="KW-0547">Nucleotide-binding</keyword>
<proteinExistence type="inferred from homology"/>
<dbReference type="InterPro" id="IPR014721">
    <property type="entry name" value="Ribsml_uS5_D2-typ_fold_subgr"/>
</dbReference>
<feature type="region of interest" description="Lon-protease-like" evidence="11">
    <location>
        <begin position="348"/>
        <end position="436"/>
    </location>
</feature>
<dbReference type="PANTHER" id="PTHR32472:SF10">
    <property type="entry name" value="DNA REPAIR PROTEIN RADA-LIKE PROTEIN"/>
    <property type="match status" value="1"/>
</dbReference>
<dbReference type="InterPro" id="IPR003593">
    <property type="entry name" value="AAA+_ATPase"/>
</dbReference>
<evidence type="ECO:0000256" key="13">
    <source>
        <dbReference type="RuleBase" id="RU003555"/>
    </source>
</evidence>
<comment type="function">
    <text evidence="13">DNA-dependent ATPase involved in processing of recombination intermediates, plays a role in repairing DNA breaks. Stimulates the branch migration of RecA-mediated strand transfer reactions, allowing the 3' invading strand to extend heteroduplex DNA faster. Binds ssDNA in the presence of ADP but not other nucleotides, has ATPase activity that is stimulated by ssDNA and various branched DNA structures, but inhibited by SSB. Does not have RecA's homology-searching function.</text>
</comment>
<keyword evidence="5" id="KW-0378">Hydrolase</keyword>
<dbReference type="FunFam" id="3.40.50.300:FF:000050">
    <property type="entry name" value="DNA repair protein RadA"/>
    <property type="match status" value="1"/>
</dbReference>
<feature type="domain" description="RecA family profile 1" evidence="14">
    <location>
        <begin position="63"/>
        <end position="212"/>
    </location>
</feature>
<comment type="caution">
    <text evidence="15">The sequence shown here is derived from an EMBL/GenBank/DDBJ whole genome shotgun (WGS) entry which is preliminary data.</text>
</comment>
<evidence type="ECO:0000256" key="6">
    <source>
        <dbReference type="ARBA" id="ARBA00022833"/>
    </source>
</evidence>
<feature type="binding site" evidence="11">
    <location>
        <begin position="92"/>
        <end position="99"/>
    </location>
    <ligand>
        <name>ATP</name>
        <dbReference type="ChEBI" id="CHEBI:30616"/>
    </ligand>
</feature>
<comment type="domain">
    <text evidence="11">The middle region has homology to RecA with ATPase motifs including the RadA KNRFG motif, while the C-terminus is homologous to Lon protease.</text>
</comment>
<dbReference type="Pfam" id="PF18073">
    <property type="entry name" value="Zn_ribbon_LapB"/>
    <property type="match status" value="1"/>
</dbReference>
<organism evidence="15 16">
    <name type="scientific">Candidatus Amesbacteria bacterium RIFOXYB1_FULL_44_23</name>
    <dbReference type="NCBI Taxonomy" id="1797263"/>
    <lineage>
        <taxon>Bacteria</taxon>
        <taxon>Candidatus Amesiibacteriota</taxon>
    </lineage>
</organism>
<dbReference type="Gene3D" id="3.30.230.10">
    <property type="match status" value="1"/>
</dbReference>
<dbReference type="Proteomes" id="UP000176424">
    <property type="component" value="Unassembled WGS sequence"/>
</dbReference>
<dbReference type="InterPro" id="IPR041166">
    <property type="entry name" value="Rubredoxin_2"/>
</dbReference>
<sequence length="436" mass="46514">MAKARALFVCQQCGYSQSQWAGKCPSCGTWNSMVETVSQATGSKRQEVNKAQVLKLSEIKVLEKERVKTGEKELDSVLGGGLVSGMVVLVAGEPGIGKSTLLTQTALHMAQNKYNKILYVCGEESASQVALRVRRLGGKGEMLLVESSDVDEIVGKIEQEKPSLAIVDSIQTLTTADLTGTAGSVGQVRECASRLTTCAKRLGIPMFLVGHVTKEGAIAGPRVLEHVVDTVLWFEGERSQSLRLVRAIKNRFGPTDEVGVFEMTEVGLMGVDNPSQLLLAERVKNVPGSVVSVVLEGKRPILAEIQALTTSSQLAVPRRVATGIDFARMQMLVAVLMRRAGLHLEGEDIFVNVTGGIKLADRGVDLAICLAIASAFLNKSLPAEVAAVGEVGLLGEVRKVQGLDKRVKEAKRLGYRVASAESGKSVAAAIKKLLGE</sequence>
<dbReference type="CDD" id="cd01121">
    <property type="entry name" value="RadA_SMS_N"/>
    <property type="match status" value="1"/>
</dbReference>
<keyword evidence="4 13" id="KW-0863">Zinc-finger</keyword>
<evidence type="ECO:0000256" key="4">
    <source>
        <dbReference type="ARBA" id="ARBA00022771"/>
    </source>
</evidence>
<feature type="short sequence motif" description="RadA KNRFG motif" evidence="11">
    <location>
        <begin position="249"/>
        <end position="253"/>
    </location>
</feature>
<dbReference type="HAMAP" id="MF_01498">
    <property type="entry name" value="RadA_bact"/>
    <property type="match status" value="1"/>
</dbReference>
<dbReference type="GO" id="GO:0016787">
    <property type="term" value="F:hydrolase activity"/>
    <property type="evidence" value="ECO:0007669"/>
    <property type="project" value="UniProtKB-KW"/>
</dbReference>
<accession>A0A1F4ZT40</accession>
<dbReference type="Gene3D" id="3.40.50.300">
    <property type="entry name" value="P-loop containing nucleotide triphosphate hydrolases"/>
    <property type="match status" value="1"/>
</dbReference>
<dbReference type="InterPro" id="IPR004504">
    <property type="entry name" value="DNA_repair_RadA"/>
</dbReference>